<dbReference type="PANTHER" id="PTHR43756:SF1">
    <property type="entry name" value="3-PHENYLPROPIONATE_CINNAMIC ACID DIOXYGENASE SUBUNIT ALPHA"/>
    <property type="match status" value="1"/>
</dbReference>
<keyword evidence="5" id="KW-0560">Oxidoreductase</keyword>
<evidence type="ECO:0000256" key="7">
    <source>
        <dbReference type="ARBA" id="ARBA00023014"/>
    </source>
</evidence>
<dbReference type="Proteomes" id="UP000016569">
    <property type="component" value="Unassembled WGS sequence"/>
</dbReference>
<dbReference type="PANTHER" id="PTHR43756">
    <property type="entry name" value="CHOLINE MONOOXYGENASE, CHLOROPLASTIC"/>
    <property type="match status" value="1"/>
</dbReference>
<reference evidence="11" key="1">
    <citation type="journal article" date="2013" name="Genome Announc.">
        <title>Draft Genome Sequence of the Dimorphic Prosthecate Bacterium Brevundimonas abyssalis TAR-001T.</title>
        <authorList>
            <person name="Tsubouchi T."/>
            <person name="Nishi S."/>
            <person name="Usui K."/>
            <person name="Shimane Y."/>
            <person name="Takaki Y."/>
            <person name="Maruyama T."/>
            <person name="Hatada Y."/>
        </authorList>
    </citation>
    <scope>NUCLEOTIDE SEQUENCE [LARGE SCALE GENOMIC DNA]</scope>
    <source>
        <strain evidence="11">TAR-001</strain>
    </source>
</reference>
<dbReference type="Gene3D" id="3.90.380.10">
    <property type="entry name" value="Naphthalene 1,2-dioxygenase Alpha Subunit, Chain A, domain 1"/>
    <property type="match status" value="1"/>
</dbReference>
<dbReference type="Pfam" id="PF00355">
    <property type="entry name" value="Rieske"/>
    <property type="match status" value="1"/>
</dbReference>
<dbReference type="PROSITE" id="PS00570">
    <property type="entry name" value="RING_HYDROXYL_ALPHA"/>
    <property type="match status" value="1"/>
</dbReference>
<evidence type="ECO:0000256" key="4">
    <source>
        <dbReference type="ARBA" id="ARBA00022964"/>
    </source>
</evidence>
<keyword evidence="11" id="KW-1185">Reference proteome</keyword>
<keyword evidence="8" id="KW-0520">NAD</keyword>
<accession>A0A8E0N8J7</accession>
<dbReference type="Gene3D" id="2.102.10.10">
    <property type="entry name" value="Rieske [2Fe-2S] iron-sulphur domain"/>
    <property type="match status" value="1"/>
</dbReference>
<dbReference type="Pfam" id="PF00848">
    <property type="entry name" value="Ring_hydroxyl_A"/>
    <property type="match status" value="1"/>
</dbReference>
<dbReference type="InterPro" id="IPR017941">
    <property type="entry name" value="Rieske_2Fe-2S"/>
</dbReference>
<evidence type="ECO:0000256" key="6">
    <source>
        <dbReference type="ARBA" id="ARBA00023004"/>
    </source>
</evidence>
<organism evidence="10 11">
    <name type="scientific">Brevundimonas abyssalis TAR-001</name>
    <dbReference type="NCBI Taxonomy" id="1391729"/>
    <lineage>
        <taxon>Bacteria</taxon>
        <taxon>Pseudomonadati</taxon>
        <taxon>Pseudomonadota</taxon>
        <taxon>Alphaproteobacteria</taxon>
        <taxon>Caulobacterales</taxon>
        <taxon>Caulobacteraceae</taxon>
        <taxon>Brevundimonas</taxon>
    </lineage>
</organism>
<dbReference type="PRINTS" id="PR00090">
    <property type="entry name" value="RNGDIOXGNASE"/>
</dbReference>
<dbReference type="AlphaFoldDB" id="A0A8E0N8J7"/>
<dbReference type="PROSITE" id="PS51296">
    <property type="entry name" value="RIESKE"/>
    <property type="match status" value="1"/>
</dbReference>
<dbReference type="SUPFAM" id="SSF50022">
    <property type="entry name" value="ISP domain"/>
    <property type="match status" value="1"/>
</dbReference>
<name>A0A8E0N8J7_9CAUL</name>
<keyword evidence="6" id="KW-0408">Iron</keyword>
<evidence type="ECO:0000259" key="9">
    <source>
        <dbReference type="PROSITE" id="PS51296"/>
    </source>
</evidence>
<evidence type="ECO:0000313" key="11">
    <source>
        <dbReference type="Proteomes" id="UP000016569"/>
    </source>
</evidence>
<evidence type="ECO:0000256" key="3">
    <source>
        <dbReference type="ARBA" id="ARBA00022723"/>
    </source>
</evidence>
<keyword evidence="2" id="KW-0001">2Fe-2S</keyword>
<dbReference type="GO" id="GO:0005506">
    <property type="term" value="F:iron ion binding"/>
    <property type="evidence" value="ECO:0007669"/>
    <property type="project" value="InterPro"/>
</dbReference>
<dbReference type="InterPro" id="IPR015881">
    <property type="entry name" value="ARHD_Rieske_2Fe_2S"/>
</dbReference>
<proteinExistence type="inferred from homology"/>
<dbReference type="GO" id="GO:0051537">
    <property type="term" value="F:2 iron, 2 sulfur cluster binding"/>
    <property type="evidence" value="ECO:0007669"/>
    <property type="project" value="UniProtKB-KW"/>
</dbReference>
<dbReference type="InterPro" id="IPR036922">
    <property type="entry name" value="Rieske_2Fe-2S_sf"/>
</dbReference>
<evidence type="ECO:0000256" key="2">
    <source>
        <dbReference type="ARBA" id="ARBA00022714"/>
    </source>
</evidence>
<comment type="similarity">
    <text evidence="1">Belongs to the bacterial ring-hydroxylating dioxygenase alpha subunit family.</text>
</comment>
<dbReference type="CDD" id="cd08879">
    <property type="entry name" value="RHO_alpha_C_AntDO-like"/>
    <property type="match status" value="1"/>
</dbReference>
<keyword evidence="7" id="KW-0411">Iron-sulfur</keyword>
<evidence type="ECO:0000256" key="1">
    <source>
        <dbReference type="ARBA" id="ARBA00008751"/>
    </source>
</evidence>
<keyword evidence="4 10" id="KW-0223">Dioxygenase</keyword>
<evidence type="ECO:0000256" key="8">
    <source>
        <dbReference type="ARBA" id="ARBA00023027"/>
    </source>
</evidence>
<evidence type="ECO:0000256" key="5">
    <source>
        <dbReference type="ARBA" id="ARBA00023002"/>
    </source>
</evidence>
<dbReference type="InterPro" id="IPR015879">
    <property type="entry name" value="Ring_hydroxy_dOase_asu_C_dom"/>
</dbReference>
<dbReference type="EMBL" id="BATC01000009">
    <property type="protein sequence ID" value="GAD58634.1"/>
    <property type="molecule type" value="Genomic_DNA"/>
</dbReference>
<dbReference type="GO" id="GO:0051213">
    <property type="term" value="F:dioxygenase activity"/>
    <property type="evidence" value="ECO:0007669"/>
    <property type="project" value="UniProtKB-KW"/>
</dbReference>
<gene>
    <name evidence="10" type="ORF">MBEBAB_0884</name>
</gene>
<protein>
    <submittedName>
        <fullName evidence="10">Putative dioxygenase hydroxylase component</fullName>
    </submittedName>
</protein>
<keyword evidence="3" id="KW-0479">Metal-binding</keyword>
<dbReference type="InterPro" id="IPR001663">
    <property type="entry name" value="Rng_hydr_dOase-A"/>
</dbReference>
<sequence>MQGNRVHGSVYTDEALFQLELERIWYRGWVYVGHESEVPNKNDFVMKSIGPQPVIMTRDNGGEIRLLQNRCPHRGNQVCLKEKGNTRAFTCPYHSWTFSNTGDLIGFAFPDGYRDNPDADKKRLGLGVLPRVESYQGFVFGSFAAEGISLAEHLGGAAETLDRLVQTSPDGKIELTAGYLKHRARTNWKFILENECDGYHPAFVHSSIFSVADSAIGTYYGDQSTALTRDYGGGHTEVDLRPEFRKADIPLRWFGTTAERLPAYVEAMNTAYGKEKARQIMIDGTPHVMIFPNLFIAEIQVFVIQPISVNETIQHATAIQFKGAPDLNRRMRQQTMGSVGPAGLLLADDTEMYERNQRGAESLTPAWLFLGRGEQRERRDENGYMVGHSTDEVPSRGIWRHYTQVMEAQS</sequence>
<feature type="domain" description="Rieske" evidence="9">
    <location>
        <begin position="29"/>
        <end position="114"/>
    </location>
</feature>
<evidence type="ECO:0000313" key="10">
    <source>
        <dbReference type="EMBL" id="GAD58634.1"/>
    </source>
</evidence>
<dbReference type="SUPFAM" id="SSF55961">
    <property type="entry name" value="Bet v1-like"/>
    <property type="match status" value="1"/>
</dbReference>
<comment type="caution">
    <text evidence="10">The sequence shown here is derived from an EMBL/GenBank/DDBJ whole genome shotgun (WGS) entry which is preliminary data.</text>
</comment>